<feature type="transmembrane region" description="Helical" evidence="7">
    <location>
        <begin position="12"/>
        <end position="34"/>
    </location>
</feature>
<dbReference type="Pfam" id="PF09678">
    <property type="entry name" value="Caa3_CtaG"/>
    <property type="match status" value="1"/>
</dbReference>
<dbReference type="OrthoDB" id="5241646at2"/>
<evidence type="ECO:0000256" key="4">
    <source>
        <dbReference type="ARBA" id="ARBA00022989"/>
    </source>
</evidence>
<dbReference type="Proteomes" id="UP000320244">
    <property type="component" value="Unassembled WGS sequence"/>
</dbReference>
<evidence type="ECO:0000313" key="9">
    <source>
        <dbReference type="Proteomes" id="UP000320244"/>
    </source>
</evidence>
<sequence>MSRFTASSWATAWTFSPFGVILALLLIGGYAVLWRAARRRGVRWPLWKTLAFLLLGVAPLLYVTCGAIGVYRTTFFWMFGAQIAVLSAVTPTGLALGDPIGLLTHVTGPDTWVHRALHSRASRVLMFPMVGSLMAVASIMLIFFTGYAQAATRSAPIGVLADLQVLIIGMLVVLPLITEDLLPAWAGPGVRTFLSIIDGLLDAIPGILVMTSFSILAPRFPGFEASAAPLRDGMTHLLDQKYTGGALLAIAEVIGIPLMGAVFVDWMRSDDAEAREADARLDEQATAVASRVADHDADPAPSDQPWWLSDPRMAGRFHRPGDDD</sequence>
<accession>A0A563E502</accession>
<organism evidence="8 9">
    <name type="scientific">Leekyejoonella antrihumi</name>
    <dbReference type="NCBI Taxonomy" id="1660198"/>
    <lineage>
        <taxon>Bacteria</taxon>
        <taxon>Bacillati</taxon>
        <taxon>Actinomycetota</taxon>
        <taxon>Actinomycetes</taxon>
        <taxon>Micrococcales</taxon>
        <taxon>Dermacoccaceae</taxon>
        <taxon>Leekyejoonella</taxon>
    </lineage>
</organism>
<dbReference type="GO" id="GO:0005886">
    <property type="term" value="C:plasma membrane"/>
    <property type="evidence" value="ECO:0007669"/>
    <property type="project" value="UniProtKB-SubCell"/>
</dbReference>
<comment type="caution">
    <text evidence="8">The sequence shown here is derived from an EMBL/GenBank/DDBJ whole genome shotgun (WGS) entry which is preliminary data.</text>
</comment>
<evidence type="ECO:0000256" key="3">
    <source>
        <dbReference type="ARBA" id="ARBA00022692"/>
    </source>
</evidence>
<gene>
    <name evidence="8" type="ORF">FGL98_05360</name>
</gene>
<dbReference type="InterPro" id="IPR019108">
    <property type="entry name" value="Caa3_assmbl_CtaG-rel"/>
</dbReference>
<keyword evidence="3 7" id="KW-0812">Transmembrane</keyword>
<comment type="subcellular location">
    <subcellularLocation>
        <location evidence="1">Cell membrane</location>
        <topology evidence="1">Multi-pass membrane protein</topology>
    </subcellularLocation>
</comment>
<proteinExistence type="predicted"/>
<evidence type="ECO:0000256" key="7">
    <source>
        <dbReference type="SAM" id="Phobius"/>
    </source>
</evidence>
<keyword evidence="2" id="KW-1003">Cell membrane</keyword>
<evidence type="ECO:0000256" key="2">
    <source>
        <dbReference type="ARBA" id="ARBA00022475"/>
    </source>
</evidence>
<protein>
    <submittedName>
        <fullName evidence="8">Cytochrome c oxidase assembly protein</fullName>
    </submittedName>
</protein>
<name>A0A563E502_9MICO</name>
<feature type="transmembrane region" description="Helical" evidence="7">
    <location>
        <begin position="242"/>
        <end position="264"/>
    </location>
</feature>
<feature type="region of interest" description="Disordered" evidence="6">
    <location>
        <begin position="286"/>
        <end position="324"/>
    </location>
</feature>
<evidence type="ECO:0000256" key="1">
    <source>
        <dbReference type="ARBA" id="ARBA00004651"/>
    </source>
</evidence>
<evidence type="ECO:0000256" key="6">
    <source>
        <dbReference type="SAM" id="MobiDB-lite"/>
    </source>
</evidence>
<dbReference type="AlphaFoldDB" id="A0A563E502"/>
<evidence type="ECO:0000256" key="5">
    <source>
        <dbReference type="ARBA" id="ARBA00023136"/>
    </source>
</evidence>
<dbReference type="EMBL" id="VCQV01000005">
    <property type="protein sequence ID" value="TWP37638.1"/>
    <property type="molecule type" value="Genomic_DNA"/>
</dbReference>
<reference evidence="8 9" key="1">
    <citation type="submission" date="2019-05" db="EMBL/GenBank/DDBJ databases">
        <authorList>
            <person name="Lee S.D."/>
        </authorList>
    </citation>
    <scope>NUCLEOTIDE SEQUENCE [LARGE SCALE GENOMIC DNA]</scope>
    <source>
        <strain evidence="8 9">C5-26</strain>
    </source>
</reference>
<dbReference type="RefSeq" id="WP_146315705.1">
    <property type="nucleotide sequence ID" value="NZ_VCQV01000005.1"/>
</dbReference>
<feature type="transmembrane region" description="Helical" evidence="7">
    <location>
        <begin position="124"/>
        <end position="145"/>
    </location>
</feature>
<evidence type="ECO:0000313" key="8">
    <source>
        <dbReference type="EMBL" id="TWP37638.1"/>
    </source>
</evidence>
<feature type="transmembrane region" description="Helical" evidence="7">
    <location>
        <begin position="157"/>
        <end position="178"/>
    </location>
</feature>
<keyword evidence="5 7" id="KW-0472">Membrane</keyword>
<keyword evidence="4 7" id="KW-1133">Transmembrane helix</keyword>
<keyword evidence="9" id="KW-1185">Reference proteome</keyword>
<feature type="transmembrane region" description="Helical" evidence="7">
    <location>
        <begin position="75"/>
        <end position="96"/>
    </location>
</feature>
<reference evidence="8 9" key="2">
    <citation type="submission" date="2019-08" db="EMBL/GenBank/DDBJ databases">
        <title>Jejuicoccus antrihumi gen. nov., sp. nov., a new member of the family Dermacoccaceae isolated from a cave.</title>
        <authorList>
            <person name="Schumann P."/>
            <person name="Kim I.S."/>
        </authorList>
    </citation>
    <scope>NUCLEOTIDE SEQUENCE [LARGE SCALE GENOMIC DNA]</scope>
    <source>
        <strain evidence="8 9">C5-26</strain>
    </source>
</reference>
<feature type="transmembrane region" description="Helical" evidence="7">
    <location>
        <begin position="46"/>
        <end position="69"/>
    </location>
</feature>